<dbReference type="InterPro" id="IPR001188">
    <property type="entry name" value="Sperm_putr-bd"/>
</dbReference>
<feature type="signal peptide" evidence="7">
    <location>
        <begin position="1"/>
        <end position="21"/>
    </location>
</feature>
<proteinExistence type="inferred from homology"/>
<keyword evidence="3 7" id="KW-0732">Signal</keyword>
<evidence type="ECO:0000256" key="6">
    <source>
        <dbReference type="PIRSR" id="PIRSR019574-1"/>
    </source>
</evidence>
<dbReference type="GO" id="GO:0015846">
    <property type="term" value="P:polyamine transport"/>
    <property type="evidence" value="ECO:0007669"/>
    <property type="project" value="InterPro"/>
</dbReference>
<evidence type="ECO:0000256" key="1">
    <source>
        <dbReference type="ARBA" id="ARBA00004418"/>
    </source>
</evidence>
<evidence type="ECO:0000256" key="4">
    <source>
        <dbReference type="ARBA" id="ARBA00022764"/>
    </source>
</evidence>
<sequence>MRRSFPLLAAAAVFVPSAAFSAGGVVNFYGWADYLADTTIPDFQKETDVRVRYDTYDSNELLQTKMLTGKSGYDVVVPSNVFLAKQIPAGIYLPLDKSKLPNYKGLDPAILKLMNASDPGNKYAVPFFWGINTLGINVDKVNKALGGPLPAKQWELMFNPAYVAKLKGCGVSMLDSPGDVFPVVLKYLGRDPASRNEADYRAALAHLKTIRPYITRFSSSGYMNEMAGGGLCLAFGYGGDLNIAKRRAEAAKNGVRIRPLVPKEGVAVWIDSMVIPKDSANVENAYRFIDYNLRAKVAAANANFVTYAPGSLAARQHIDAKHLANPSIFPGKMEMANSFVQAPMDAKIQRLTTRLWVEFKTRKN</sequence>
<dbReference type="SUPFAM" id="SSF53850">
    <property type="entry name" value="Periplasmic binding protein-like II"/>
    <property type="match status" value="1"/>
</dbReference>
<dbReference type="GO" id="GO:0042597">
    <property type="term" value="C:periplasmic space"/>
    <property type="evidence" value="ECO:0007669"/>
    <property type="project" value="UniProtKB-SubCell"/>
</dbReference>
<dbReference type="RefSeq" id="WP_115432098.1">
    <property type="nucleotide sequence ID" value="NZ_CP031337.1"/>
</dbReference>
<comment type="subcellular location">
    <subcellularLocation>
        <location evidence="1 5">Periplasm</location>
    </subcellularLocation>
</comment>
<gene>
    <name evidence="8" type="ORF">DWG20_01515</name>
</gene>
<comment type="similarity">
    <text evidence="5">Belongs to the bacterial solute-binding protein PotD/PotF family.</text>
</comment>
<evidence type="ECO:0000256" key="3">
    <source>
        <dbReference type="ARBA" id="ARBA00022729"/>
    </source>
</evidence>
<dbReference type="Pfam" id="PF13416">
    <property type="entry name" value="SBP_bac_8"/>
    <property type="match status" value="1"/>
</dbReference>
<evidence type="ECO:0000256" key="7">
    <source>
        <dbReference type="SAM" id="SignalP"/>
    </source>
</evidence>
<dbReference type="PIRSF" id="PIRSF019574">
    <property type="entry name" value="Periplasmic_polyamine_BP"/>
    <property type="match status" value="1"/>
</dbReference>
<dbReference type="PANTHER" id="PTHR30222:SF12">
    <property type="entry name" value="NORSPERMIDINE SENSOR"/>
    <property type="match status" value="1"/>
</dbReference>
<dbReference type="PRINTS" id="PR00909">
    <property type="entry name" value="SPERMDNBNDNG"/>
</dbReference>
<evidence type="ECO:0000313" key="9">
    <source>
        <dbReference type="Proteomes" id="UP000254537"/>
    </source>
</evidence>
<feature type="binding site" evidence="6">
    <location>
        <position position="341"/>
    </location>
    <ligand>
        <name>spermidine</name>
        <dbReference type="ChEBI" id="CHEBI:57834"/>
    </ligand>
</feature>
<evidence type="ECO:0000256" key="5">
    <source>
        <dbReference type="PIRNR" id="PIRNR019574"/>
    </source>
</evidence>
<dbReference type="PANTHER" id="PTHR30222">
    <property type="entry name" value="SPERMIDINE/PUTRESCINE-BINDING PERIPLASMIC PROTEIN"/>
    <property type="match status" value="1"/>
</dbReference>
<reference evidence="8 9" key="1">
    <citation type="submission" date="2018-07" db="EMBL/GenBank/DDBJ databases">
        <title>Crenobacter cavernae sp. nov., isolated from a karst cave.</title>
        <authorList>
            <person name="Zhu H."/>
        </authorList>
    </citation>
    <scope>NUCLEOTIDE SEQUENCE [LARGE SCALE GENOMIC DNA]</scope>
    <source>
        <strain evidence="8 9">K1W11S-77</strain>
    </source>
</reference>
<dbReference type="CDD" id="cd13659">
    <property type="entry name" value="PBP2_PotF"/>
    <property type="match status" value="1"/>
</dbReference>
<evidence type="ECO:0000256" key="2">
    <source>
        <dbReference type="ARBA" id="ARBA00022448"/>
    </source>
</evidence>
<organism evidence="8 9">
    <name type="scientific">Crenobacter cavernae</name>
    <dbReference type="NCBI Taxonomy" id="2290923"/>
    <lineage>
        <taxon>Bacteria</taxon>
        <taxon>Pseudomonadati</taxon>
        <taxon>Pseudomonadota</taxon>
        <taxon>Betaproteobacteria</taxon>
        <taxon>Neisseriales</taxon>
        <taxon>Neisseriaceae</taxon>
        <taxon>Crenobacter</taxon>
    </lineage>
</organism>
<dbReference type="Gene3D" id="3.40.190.10">
    <property type="entry name" value="Periplasmic binding protein-like II"/>
    <property type="match status" value="2"/>
</dbReference>
<dbReference type="AlphaFoldDB" id="A0A345Y2R4"/>
<dbReference type="EMBL" id="CP031337">
    <property type="protein sequence ID" value="AXK38216.1"/>
    <property type="molecule type" value="Genomic_DNA"/>
</dbReference>
<dbReference type="KEGG" id="ccah:DWG20_01515"/>
<comment type="function">
    <text evidence="5">Required for the activity of the bacterial periplasmic transport system of putrescine.</text>
</comment>
<evidence type="ECO:0000313" key="8">
    <source>
        <dbReference type="EMBL" id="AXK38216.1"/>
    </source>
</evidence>
<keyword evidence="2 5" id="KW-0813">Transport</keyword>
<dbReference type="InterPro" id="IPR006059">
    <property type="entry name" value="SBP"/>
</dbReference>
<keyword evidence="4 5" id="KW-0574">Periplasm</keyword>
<accession>A0A345Y2R4</accession>
<protein>
    <recommendedName>
        <fullName evidence="5">Putrescine-binding periplasmic protein</fullName>
    </recommendedName>
</protein>
<feature type="chain" id="PRO_5016683380" description="Putrescine-binding periplasmic protein" evidence="7">
    <location>
        <begin position="22"/>
        <end position="364"/>
    </location>
</feature>
<dbReference type="OrthoDB" id="9769319at2"/>
<name>A0A345Y2R4_9NEIS</name>
<dbReference type="Proteomes" id="UP000254537">
    <property type="component" value="Chromosome"/>
</dbReference>
<dbReference type="GO" id="GO:0019808">
    <property type="term" value="F:polyamine binding"/>
    <property type="evidence" value="ECO:0007669"/>
    <property type="project" value="InterPro"/>
</dbReference>